<protein>
    <submittedName>
        <fullName evidence="12">p2xD protein</fullName>
    </submittedName>
</protein>
<evidence type="ECO:0000256" key="7">
    <source>
        <dbReference type="ARBA" id="ARBA00023136"/>
    </source>
</evidence>
<keyword evidence="13" id="KW-1185">Reference proteome</keyword>
<dbReference type="GO" id="GO:0070588">
    <property type="term" value="P:calcium ion transmembrane transport"/>
    <property type="evidence" value="ECO:0007669"/>
    <property type="project" value="TreeGrafter"/>
</dbReference>
<evidence type="ECO:0000256" key="9">
    <source>
        <dbReference type="ARBA" id="ARBA00023303"/>
    </source>
</evidence>
<dbReference type="GO" id="GO:0016020">
    <property type="term" value="C:membrane"/>
    <property type="evidence" value="ECO:0007669"/>
    <property type="project" value="TreeGrafter"/>
</dbReference>
<evidence type="ECO:0000256" key="4">
    <source>
        <dbReference type="ARBA" id="ARBA00022692"/>
    </source>
</evidence>
<reference evidence="12" key="1">
    <citation type="submission" date="2021-02" db="EMBL/GenBank/DDBJ databases">
        <authorList>
            <person name="Dougan E. K."/>
            <person name="Rhodes N."/>
            <person name="Thang M."/>
            <person name="Chan C."/>
        </authorList>
    </citation>
    <scope>NUCLEOTIDE SEQUENCE</scope>
</reference>
<keyword evidence="9" id="KW-0407">Ion channel</keyword>
<organism evidence="12 13">
    <name type="scientific">Symbiodinium necroappetens</name>
    <dbReference type="NCBI Taxonomy" id="1628268"/>
    <lineage>
        <taxon>Eukaryota</taxon>
        <taxon>Sar</taxon>
        <taxon>Alveolata</taxon>
        <taxon>Dinophyceae</taxon>
        <taxon>Suessiales</taxon>
        <taxon>Symbiodiniaceae</taxon>
        <taxon>Symbiodinium</taxon>
    </lineage>
</organism>
<feature type="region of interest" description="Disordered" evidence="10">
    <location>
        <begin position="416"/>
        <end position="438"/>
    </location>
</feature>
<dbReference type="EMBL" id="CAJNJA010004682">
    <property type="protein sequence ID" value="CAE7181025.1"/>
    <property type="molecule type" value="Genomic_DNA"/>
</dbReference>
<dbReference type="PANTHER" id="PTHR10125:SF31">
    <property type="entry name" value="P2X RECEPTOR E"/>
    <property type="match status" value="1"/>
</dbReference>
<keyword evidence="5 11" id="KW-1133">Transmembrane helix</keyword>
<dbReference type="OrthoDB" id="10279829at2759"/>
<dbReference type="GO" id="GO:0015267">
    <property type="term" value="F:channel activity"/>
    <property type="evidence" value="ECO:0007669"/>
    <property type="project" value="UniProtKB-ARBA"/>
</dbReference>
<comment type="caution">
    <text evidence="12">The sequence shown here is derived from an EMBL/GenBank/DDBJ whole genome shotgun (WGS) entry which is preliminary data.</text>
</comment>
<evidence type="ECO:0000256" key="1">
    <source>
        <dbReference type="ARBA" id="ARBA00004308"/>
    </source>
</evidence>
<proteinExistence type="inferred from homology"/>
<sequence length="438" mass="49389">MSRRLWAYDWHQACAFSVPLTAVVKDCRLGLAHNLILISIFMYIVVYQLWYLGGYYRRPLLSMSIRTTLHKPGQAVEAWQLPYCHDADMLCEEFLGEDASFAEPNQLTVITSRLVTNRTLGRNQAAQEVPVKTTLVQDIENFTMKVYPTVFTSSSSSAQDEVMLIPPRDLQGLLFVGNVNELDPPNEVQHELCRQKSAEDGAFADFFGQQPTKEAPFYVKGDLKPEQSIYRIKTLLQAMGMDSRSLDEGEGSSIRMRGMVVVVLVEIENFMPGQGLTRSPRFVLKQLPMKKSHHSIDRGSEVTRGDRSAIEYRGLLFVFQVTGTLAHWSLAQLLLQLAKGTSLLSVSAIVMRLLAISLCSRGNLYYHSMHKESPQIEAAEALLQSMEEQTLKEEHRRIFQHHGGSKEQLALRLMSTQQRSPKVDVISESDQDSSGTEC</sequence>
<dbReference type="InterPro" id="IPR059116">
    <property type="entry name" value="P2X_receptor"/>
</dbReference>
<evidence type="ECO:0000313" key="13">
    <source>
        <dbReference type="Proteomes" id="UP000601435"/>
    </source>
</evidence>
<keyword evidence="4 11" id="KW-0812">Transmembrane</keyword>
<name>A0A812ITW6_9DINO</name>
<comment type="subcellular location">
    <subcellularLocation>
        <location evidence="1">Endomembrane system</location>
    </subcellularLocation>
</comment>
<keyword evidence="6" id="KW-0406">Ion transport</keyword>
<keyword evidence="7 11" id="KW-0472">Membrane</keyword>
<gene>
    <name evidence="12" type="primary">p2xD</name>
    <name evidence="12" type="ORF">SNEC2469_LOCUS715</name>
</gene>
<keyword evidence="3" id="KW-0813">Transport</keyword>
<keyword evidence="8" id="KW-1071">Ligand-gated ion channel</keyword>
<evidence type="ECO:0000256" key="10">
    <source>
        <dbReference type="SAM" id="MobiDB-lite"/>
    </source>
</evidence>
<evidence type="ECO:0000313" key="12">
    <source>
        <dbReference type="EMBL" id="CAE7181025.1"/>
    </source>
</evidence>
<evidence type="ECO:0000256" key="6">
    <source>
        <dbReference type="ARBA" id="ARBA00023065"/>
    </source>
</evidence>
<evidence type="ECO:0000256" key="3">
    <source>
        <dbReference type="ARBA" id="ARBA00022448"/>
    </source>
</evidence>
<dbReference type="AlphaFoldDB" id="A0A812ITW6"/>
<evidence type="ECO:0000256" key="5">
    <source>
        <dbReference type="ARBA" id="ARBA00022989"/>
    </source>
</evidence>
<dbReference type="GO" id="GO:0007165">
    <property type="term" value="P:signal transduction"/>
    <property type="evidence" value="ECO:0007669"/>
    <property type="project" value="UniProtKB-ARBA"/>
</dbReference>
<accession>A0A812ITW6</accession>
<evidence type="ECO:0000256" key="8">
    <source>
        <dbReference type="ARBA" id="ARBA00023286"/>
    </source>
</evidence>
<dbReference type="Proteomes" id="UP000601435">
    <property type="component" value="Unassembled WGS sequence"/>
</dbReference>
<dbReference type="GO" id="GO:0012505">
    <property type="term" value="C:endomembrane system"/>
    <property type="evidence" value="ECO:0007669"/>
    <property type="project" value="UniProtKB-SubCell"/>
</dbReference>
<dbReference type="PANTHER" id="PTHR10125">
    <property type="entry name" value="P2X PURINOCEPTOR"/>
    <property type="match status" value="1"/>
</dbReference>
<evidence type="ECO:0000256" key="11">
    <source>
        <dbReference type="SAM" id="Phobius"/>
    </source>
</evidence>
<feature type="transmembrane region" description="Helical" evidence="11">
    <location>
        <begin position="35"/>
        <end position="56"/>
    </location>
</feature>
<evidence type="ECO:0000256" key="2">
    <source>
        <dbReference type="ARBA" id="ARBA00009848"/>
    </source>
</evidence>
<comment type="similarity">
    <text evidence="2">Belongs to the P2X receptor family.</text>
</comment>